<keyword evidence="8" id="KW-0539">Nucleus</keyword>
<name>A0A5N5MQD6_9ROSI</name>
<feature type="compositionally biased region" description="Polar residues" evidence="10">
    <location>
        <begin position="775"/>
        <end position="802"/>
    </location>
</feature>
<evidence type="ECO:0000256" key="3">
    <source>
        <dbReference type="ARBA" id="ARBA00022771"/>
    </source>
</evidence>
<feature type="compositionally biased region" description="Polar residues" evidence="10">
    <location>
        <begin position="865"/>
        <end position="892"/>
    </location>
</feature>
<evidence type="ECO:0000259" key="13">
    <source>
        <dbReference type="PROSITE" id="PS50934"/>
    </source>
</evidence>
<dbReference type="Pfam" id="PF16495">
    <property type="entry name" value="SWIRM-assoc_1"/>
    <property type="match status" value="2"/>
</dbReference>
<evidence type="ECO:0000259" key="11">
    <source>
        <dbReference type="PROSITE" id="PS50090"/>
    </source>
</evidence>
<evidence type="ECO:0000256" key="7">
    <source>
        <dbReference type="ARBA" id="ARBA00023163"/>
    </source>
</evidence>
<dbReference type="SUPFAM" id="SSF46689">
    <property type="entry name" value="Homeodomain-like"/>
    <property type="match status" value="2"/>
</dbReference>
<keyword evidence="3 9" id="KW-0863">Zinc-finger</keyword>
<dbReference type="InterPro" id="IPR009057">
    <property type="entry name" value="Homeodomain-like_sf"/>
</dbReference>
<gene>
    <name evidence="15" type="ORF">DKX38_008121</name>
</gene>
<dbReference type="Pfam" id="PF04433">
    <property type="entry name" value="SWIRM"/>
    <property type="match status" value="1"/>
</dbReference>
<dbReference type="AlphaFoldDB" id="A0A5N5MQD6"/>
<evidence type="ECO:0000313" key="15">
    <source>
        <dbReference type="EMBL" id="KAB5557212.1"/>
    </source>
</evidence>
<feature type="domain" description="SWIRM" evidence="13">
    <location>
        <begin position="192"/>
        <end position="290"/>
    </location>
</feature>
<reference evidence="16" key="1">
    <citation type="journal article" date="2019" name="Gigascience">
        <title>De novo genome assembly of the endangered Acer yangbiense, a plant species with extremely small populations endemic to Yunnan Province, China.</title>
        <authorList>
            <person name="Yang J."/>
            <person name="Wariss H.M."/>
            <person name="Tao L."/>
            <person name="Zhang R."/>
            <person name="Yun Q."/>
            <person name="Hollingsworth P."/>
            <person name="Dao Z."/>
            <person name="Luo G."/>
            <person name="Guo H."/>
            <person name="Ma Y."/>
            <person name="Sun W."/>
        </authorList>
    </citation>
    <scope>NUCLEOTIDE SEQUENCE [LARGE SCALE GENOMIC DNA]</scope>
    <source>
        <strain evidence="16">cv. br00</strain>
    </source>
</reference>
<dbReference type="PROSITE" id="PS50090">
    <property type="entry name" value="MYB_LIKE"/>
    <property type="match status" value="1"/>
</dbReference>
<evidence type="ECO:0008006" key="17">
    <source>
        <dbReference type="Google" id="ProtNLM"/>
    </source>
</evidence>
<feature type="region of interest" description="Disordered" evidence="10">
    <location>
        <begin position="853"/>
        <end position="892"/>
    </location>
</feature>
<keyword evidence="16" id="KW-1185">Reference proteome</keyword>
<keyword evidence="5" id="KW-0805">Transcription regulation</keyword>
<evidence type="ECO:0000313" key="16">
    <source>
        <dbReference type="Proteomes" id="UP000326939"/>
    </source>
</evidence>
<dbReference type="InterPro" id="IPR017884">
    <property type="entry name" value="SANT_dom"/>
</dbReference>
<keyword evidence="4" id="KW-0862">Zinc</keyword>
<dbReference type="Proteomes" id="UP000326939">
    <property type="component" value="Chromosome 5"/>
</dbReference>
<evidence type="ECO:0000256" key="5">
    <source>
        <dbReference type="ARBA" id="ARBA00023015"/>
    </source>
</evidence>
<dbReference type="PROSITE" id="PS50934">
    <property type="entry name" value="SWIRM"/>
    <property type="match status" value="1"/>
</dbReference>
<feature type="region of interest" description="Disordered" evidence="10">
    <location>
        <begin position="1"/>
        <end position="85"/>
    </location>
</feature>
<feature type="compositionally biased region" description="Low complexity" evidence="10">
    <location>
        <begin position="803"/>
        <end position="817"/>
    </location>
</feature>
<proteinExistence type="predicted"/>
<keyword evidence="7" id="KW-0804">Transcription</keyword>
<organism evidence="15 16">
    <name type="scientific">Salix brachista</name>
    <dbReference type="NCBI Taxonomy" id="2182728"/>
    <lineage>
        <taxon>Eukaryota</taxon>
        <taxon>Viridiplantae</taxon>
        <taxon>Streptophyta</taxon>
        <taxon>Embryophyta</taxon>
        <taxon>Tracheophyta</taxon>
        <taxon>Spermatophyta</taxon>
        <taxon>Magnoliopsida</taxon>
        <taxon>eudicotyledons</taxon>
        <taxon>Gunneridae</taxon>
        <taxon>Pentapetalae</taxon>
        <taxon>rosids</taxon>
        <taxon>fabids</taxon>
        <taxon>Malpighiales</taxon>
        <taxon>Salicaceae</taxon>
        <taxon>Saliceae</taxon>
        <taxon>Salix</taxon>
    </lineage>
</organism>
<evidence type="ECO:0000259" key="14">
    <source>
        <dbReference type="PROSITE" id="PS51293"/>
    </source>
</evidence>
<dbReference type="PANTHER" id="PTHR12802">
    <property type="entry name" value="SWI/SNF COMPLEX-RELATED"/>
    <property type="match status" value="1"/>
</dbReference>
<dbReference type="Gene3D" id="1.10.10.10">
    <property type="entry name" value="Winged helix-like DNA-binding domain superfamily/Winged helix DNA-binding domain"/>
    <property type="match status" value="1"/>
</dbReference>
<keyword evidence="1" id="KW-0217">Developmental protein</keyword>
<feature type="region of interest" description="Disordered" evidence="10">
    <location>
        <begin position="476"/>
        <end position="496"/>
    </location>
</feature>
<dbReference type="PROSITE" id="PS51293">
    <property type="entry name" value="SANT"/>
    <property type="match status" value="1"/>
</dbReference>
<dbReference type="SMART" id="SM00717">
    <property type="entry name" value="SANT"/>
    <property type="match status" value="1"/>
</dbReference>
<keyword evidence="6" id="KW-0238">DNA-binding</keyword>
<dbReference type="Gene3D" id="1.10.10.60">
    <property type="entry name" value="Homeodomain-like"/>
    <property type="match status" value="1"/>
</dbReference>
<keyword evidence="2" id="KW-0479">Metal-binding</keyword>
<evidence type="ECO:0000256" key="10">
    <source>
        <dbReference type="SAM" id="MobiDB-lite"/>
    </source>
</evidence>
<dbReference type="InterPro" id="IPR032451">
    <property type="entry name" value="SMARCC_C"/>
</dbReference>
<evidence type="ECO:0000256" key="2">
    <source>
        <dbReference type="ARBA" id="ARBA00022723"/>
    </source>
</evidence>
<evidence type="ECO:0000256" key="9">
    <source>
        <dbReference type="PROSITE-ProRule" id="PRU00228"/>
    </source>
</evidence>
<dbReference type="Pfam" id="PF00249">
    <property type="entry name" value="Myb_DNA-binding"/>
    <property type="match status" value="1"/>
</dbReference>
<dbReference type="FunFam" id="1.10.10.10:FF:000020">
    <property type="entry name" value="SWI/SNF complex subunit SMARCC2 isoform c"/>
    <property type="match status" value="1"/>
</dbReference>
<evidence type="ECO:0000259" key="12">
    <source>
        <dbReference type="PROSITE" id="PS50135"/>
    </source>
</evidence>
<feature type="compositionally biased region" description="Low complexity" evidence="10">
    <location>
        <begin position="853"/>
        <end position="863"/>
    </location>
</feature>
<protein>
    <recommendedName>
        <fullName evidence="17">SWI/SNF complex subunit SWI3C</fullName>
    </recommendedName>
</protein>
<feature type="compositionally biased region" description="Acidic residues" evidence="10">
    <location>
        <begin position="39"/>
        <end position="54"/>
    </location>
</feature>
<dbReference type="GO" id="GO:0008270">
    <property type="term" value="F:zinc ion binding"/>
    <property type="evidence" value="ECO:0007669"/>
    <property type="project" value="UniProtKB-KW"/>
</dbReference>
<accession>A0A5N5MQD6</accession>
<feature type="region of interest" description="Disordered" evidence="10">
    <location>
        <begin position="775"/>
        <end position="831"/>
    </location>
</feature>
<feature type="domain" description="Myb-like" evidence="11">
    <location>
        <begin position="410"/>
        <end position="460"/>
    </location>
</feature>
<dbReference type="InterPro" id="IPR000433">
    <property type="entry name" value="Znf_ZZ"/>
</dbReference>
<comment type="caution">
    <text evidence="15">The sequence shown here is derived from an EMBL/GenBank/DDBJ whole genome shotgun (WGS) entry which is preliminary data.</text>
</comment>
<dbReference type="PROSITE" id="PS50135">
    <property type="entry name" value="ZF_ZZ_2"/>
    <property type="match status" value="1"/>
</dbReference>
<dbReference type="GO" id="GO:0005634">
    <property type="term" value="C:nucleus"/>
    <property type="evidence" value="ECO:0007669"/>
    <property type="project" value="UniProtKB-ARBA"/>
</dbReference>
<evidence type="ECO:0000256" key="1">
    <source>
        <dbReference type="ARBA" id="ARBA00022473"/>
    </source>
</evidence>
<evidence type="ECO:0000256" key="4">
    <source>
        <dbReference type="ARBA" id="ARBA00022833"/>
    </source>
</evidence>
<evidence type="ECO:0000256" key="8">
    <source>
        <dbReference type="ARBA" id="ARBA00023242"/>
    </source>
</evidence>
<dbReference type="EMBL" id="VDCV01000005">
    <property type="protein sequence ID" value="KAB5557212.1"/>
    <property type="molecule type" value="Genomic_DNA"/>
</dbReference>
<evidence type="ECO:0000256" key="6">
    <source>
        <dbReference type="ARBA" id="ARBA00023125"/>
    </source>
</evidence>
<dbReference type="InterPro" id="IPR001005">
    <property type="entry name" value="SANT/Myb"/>
</dbReference>
<dbReference type="GO" id="GO:0003677">
    <property type="term" value="F:DNA binding"/>
    <property type="evidence" value="ECO:0007669"/>
    <property type="project" value="UniProtKB-KW"/>
</dbReference>
<dbReference type="PANTHER" id="PTHR12802:SF61">
    <property type="entry name" value="SWI_SNF COMPLEX SUBUNIT SWI3C"/>
    <property type="match status" value="1"/>
</dbReference>
<dbReference type="InterPro" id="IPR036388">
    <property type="entry name" value="WH-like_DNA-bd_sf"/>
</dbReference>
<feature type="domain" description="SANT" evidence="14">
    <location>
        <begin position="413"/>
        <end position="464"/>
    </location>
</feature>
<sequence length="892" mass="98564">MPASPSFPSSDGRGKWKRRKRGDSQITRKPPKHHLHQEEPEEPEEEDDAVEADDNNNSVIEREDSDDPNPNQLPSGPDPNPQETEVLIGGGVRLCDFPPVTRLAVNRPHASVMAIVAAERASLAGESSHRGQLVVNLENVSYGQLQAVSAMTADCDGSDLERNDGGNTGYVVTPPQTMDGKGVVKRFWSRVHLVPMHSDWFSPALVNRLERQVVPHFFSGKSSDHTPEKYRECRNHILAKYMENPEKRLTVSDCQGLVVSIDKEDFTRIFRFLDHWGIINYCAAPPSCEYWNGGAYLMEDPNGEVHVPSAALKSIDSLIQFDKPKCRLKAADVYSSFSCHDDNLSDLDNRIRECLSENHCNYCSQPLPSVCYQSQKEVDILLCSDCFHEGRFVTGHSSLDFIKVDSTKDYSDIDGESWSDQETLLLLEAMEIYNENWNEIAEHVGTKSKAQCILHFLRLPVEDDLLENIEVPSLAKSLSPSNQDDNRRPHSSSNGSCVDAENRLPFANSDNPVMALMILLHHMPAWNIFLDSALLLLGKNGGLGVRAYIIRVHNLLFGLGLDWLIDVAFLASAVGPRVAAACAHASMEALSADNRMGSERLHGREGGFHGEVANSIQLEEDSQHGSRGQNGAEVAPLSTEKVKAAAKAGLAAAATKAKLFADHEEREIQRLSANIINHQAKRSLLNLLGTTFVASFFSGLHEFSLARYYTFIPCINWHVYSETGKMLLKRLELKLKQFAEVETFLMRECEQVEKTRQRFAAERVRMLSTRITPTGVASQMNSASVAPSMVNNNVGNSRQQVMPSSSSQPSISGYGSSNPAHPHNNQQVHSHMSYMHRGQPQPMFPLGTRLPAAAIQPSSPAPSNVMYNASGNSQPNLNQMLRSVSGPSSGLG</sequence>
<feature type="domain" description="ZZ-type" evidence="12">
    <location>
        <begin position="355"/>
        <end position="409"/>
    </location>
</feature>
<dbReference type="InterPro" id="IPR007526">
    <property type="entry name" value="SWIRM"/>
</dbReference>
<dbReference type="FunFam" id="1.10.10.60:FF:000014">
    <property type="entry name" value="SWI/SNF complex subunit SMARCC2 isoform C"/>
    <property type="match status" value="1"/>
</dbReference>
<dbReference type="CDD" id="cd00167">
    <property type="entry name" value="SANT"/>
    <property type="match status" value="1"/>
</dbReference>